<evidence type="ECO:0000256" key="4">
    <source>
        <dbReference type="ARBA" id="ARBA00022729"/>
    </source>
</evidence>
<feature type="domain" description="TM2" evidence="9">
    <location>
        <begin position="114"/>
        <end position="161"/>
    </location>
</feature>
<gene>
    <name evidence="10" type="ORF">MGAL_10B039892</name>
</gene>
<keyword evidence="11" id="KW-1185">Reference proteome</keyword>
<keyword evidence="3 8" id="KW-0812">Transmembrane</keyword>
<evidence type="ECO:0000256" key="6">
    <source>
        <dbReference type="ARBA" id="ARBA00023136"/>
    </source>
</evidence>
<dbReference type="PANTHER" id="PTHR21016:SF1">
    <property type="entry name" value="TM2 DOMAIN-CONTAINING PROTEIN 1"/>
    <property type="match status" value="1"/>
</dbReference>
<feature type="transmembrane region" description="Helical" evidence="8">
    <location>
        <begin position="120"/>
        <end position="137"/>
    </location>
</feature>
<dbReference type="AlphaFoldDB" id="A0A8B6EDQ0"/>
<evidence type="ECO:0000313" key="10">
    <source>
        <dbReference type="EMBL" id="VDI33018.1"/>
    </source>
</evidence>
<feature type="transmembrane region" description="Helical" evidence="8">
    <location>
        <begin position="12"/>
        <end position="33"/>
    </location>
</feature>
<feature type="transmembrane region" description="Helical" evidence="8">
    <location>
        <begin position="149"/>
        <end position="170"/>
    </location>
</feature>
<dbReference type="EMBL" id="UYJE01004982">
    <property type="protein sequence ID" value="VDI33018.1"/>
    <property type="molecule type" value="Genomic_DNA"/>
</dbReference>
<evidence type="ECO:0000256" key="1">
    <source>
        <dbReference type="ARBA" id="ARBA00004141"/>
    </source>
</evidence>
<evidence type="ECO:0000313" key="11">
    <source>
        <dbReference type="Proteomes" id="UP000596742"/>
    </source>
</evidence>
<proteinExistence type="inferred from homology"/>
<comment type="similarity">
    <text evidence="2">Belongs to the TM2 family.</text>
</comment>
<evidence type="ECO:0000256" key="7">
    <source>
        <dbReference type="ARBA" id="ARBA00023180"/>
    </source>
</evidence>
<protein>
    <recommendedName>
        <fullName evidence="9">TM2 domain-containing protein</fullName>
    </recommendedName>
</protein>
<dbReference type="Proteomes" id="UP000596742">
    <property type="component" value="Unassembled WGS sequence"/>
</dbReference>
<evidence type="ECO:0000259" key="9">
    <source>
        <dbReference type="Pfam" id="PF05154"/>
    </source>
</evidence>
<dbReference type="GO" id="GO:0016020">
    <property type="term" value="C:membrane"/>
    <property type="evidence" value="ECO:0007669"/>
    <property type="project" value="UniProtKB-SubCell"/>
</dbReference>
<evidence type="ECO:0000256" key="8">
    <source>
        <dbReference type="SAM" id="Phobius"/>
    </source>
</evidence>
<organism evidence="10 11">
    <name type="scientific">Mytilus galloprovincialis</name>
    <name type="common">Mediterranean mussel</name>
    <dbReference type="NCBI Taxonomy" id="29158"/>
    <lineage>
        <taxon>Eukaryota</taxon>
        <taxon>Metazoa</taxon>
        <taxon>Spiralia</taxon>
        <taxon>Lophotrochozoa</taxon>
        <taxon>Mollusca</taxon>
        <taxon>Bivalvia</taxon>
        <taxon>Autobranchia</taxon>
        <taxon>Pteriomorphia</taxon>
        <taxon>Mytilida</taxon>
        <taxon>Mytiloidea</taxon>
        <taxon>Mytilidae</taxon>
        <taxon>Mytilinae</taxon>
        <taxon>Mytilus</taxon>
    </lineage>
</organism>
<keyword evidence="4" id="KW-0732">Signal</keyword>
<comment type="subcellular location">
    <subcellularLocation>
        <location evidence="1">Membrane</location>
        <topology evidence="1">Multi-pass membrane protein</topology>
    </subcellularLocation>
</comment>
<keyword evidence="5 8" id="KW-1133">Transmembrane helix</keyword>
<keyword evidence="6 8" id="KW-0472">Membrane</keyword>
<dbReference type="InterPro" id="IPR007829">
    <property type="entry name" value="TM2"/>
</dbReference>
<evidence type="ECO:0000256" key="2">
    <source>
        <dbReference type="ARBA" id="ARBA00008284"/>
    </source>
</evidence>
<evidence type="ECO:0000256" key="3">
    <source>
        <dbReference type="ARBA" id="ARBA00022692"/>
    </source>
</evidence>
<reference evidence="10" key="1">
    <citation type="submission" date="2018-11" db="EMBL/GenBank/DDBJ databases">
        <authorList>
            <person name="Alioto T."/>
            <person name="Alioto T."/>
        </authorList>
    </citation>
    <scope>NUCLEOTIDE SEQUENCE</scope>
</reference>
<sequence>MNYLKYIKNYLISVLTIHILTLFYTNVVVYAISFEEAVPCENLQLGQYICKEPIVDVETQSEENCDKLTKTVPVECMPAANVTCKSSKYGGAEVTFNGTTPGFYKNVSCRWTNGHSFETALLLSVFLGMFGIDRFYLGYPAIGLLKFSTLGFFFLGQLVDILLIAAQVVMPSDGSDYIIDYYGARVTRISMNEETYIQPSDS</sequence>
<dbReference type="Pfam" id="PF05154">
    <property type="entry name" value="TM2"/>
    <property type="match status" value="1"/>
</dbReference>
<keyword evidence="7" id="KW-0325">Glycoprotein</keyword>
<accession>A0A8B6EDQ0</accession>
<dbReference type="InterPro" id="IPR050932">
    <property type="entry name" value="TM2D1-3-like"/>
</dbReference>
<dbReference type="PANTHER" id="PTHR21016">
    <property type="entry name" value="BETA-AMYLOID BINDING PROTEIN-RELATED"/>
    <property type="match status" value="1"/>
</dbReference>
<name>A0A8B6EDQ0_MYTGA</name>
<evidence type="ECO:0000256" key="5">
    <source>
        <dbReference type="ARBA" id="ARBA00022989"/>
    </source>
</evidence>
<dbReference type="OrthoDB" id="5804096at2759"/>
<comment type="caution">
    <text evidence="10">The sequence shown here is derived from an EMBL/GenBank/DDBJ whole genome shotgun (WGS) entry which is preliminary data.</text>
</comment>